<comment type="caution">
    <text evidence="1">The sequence shown here is derived from an EMBL/GenBank/DDBJ whole genome shotgun (WGS) entry which is preliminary data.</text>
</comment>
<accession>A0ABP0GYB8</accession>
<gene>
    <name evidence="1" type="ORF">CVLEPA_LOCUS30065</name>
</gene>
<evidence type="ECO:0000313" key="1">
    <source>
        <dbReference type="EMBL" id="CAK8696740.1"/>
    </source>
</evidence>
<sequence length="106" mass="11827">MCIGDKELGRQNFLLVDTIPTDVLPAGTHGLISKSGSEYLSREDLPNCLVECADQRRELAMKLSTPKPERLGVSLSAESEERSPFPSDIVVLWIDSLKRKVERVLM</sequence>
<dbReference type="EMBL" id="CAWYQH010000163">
    <property type="protein sequence ID" value="CAK8696740.1"/>
    <property type="molecule type" value="Genomic_DNA"/>
</dbReference>
<organism evidence="1 2">
    <name type="scientific">Clavelina lepadiformis</name>
    <name type="common">Light-bulb sea squirt</name>
    <name type="synonym">Ascidia lepadiformis</name>
    <dbReference type="NCBI Taxonomy" id="159417"/>
    <lineage>
        <taxon>Eukaryota</taxon>
        <taxon>Metazoa</taxon>
        <taxon>Chordata</taxon>
        <taxon>Tunicata</taxon>
        <taxon>Ascidiacea</taxon>
        <taxon>Aplousobranchia</taxon>
        <taxon>Clavelinidae</taxon>
        <taxon>Clavelina</taxon>
    </lineage>
</organism>
<keyword evidence="2" id="KW-1185">Reference proteome</keyword>
<protein>
    <submittedName>
        <fullName evidence="1">Uncharacterized protein</fullName>
    </submittedName>
</protein>
<evidence type="ECO:0000313" key="2">
    <source>
        <dbReference type="Proteomes" id="UP001642483"/>
    </source>
</evidence>
<dbReference type="Proteomes" id="UP001642483">
    <property type="component" value="Unassembled WGS sequence"/>
</dbReference>
<reference evidence="1 2" key="1">
    <citation type="submission" date="2024-02" db="EMBL/GenBank/DDBJ databases">
        <authorList>
            <person name="Daric V."/>
            <person name="Darras S."/>
        </authorList>
    </citation>
    <scope>NUCLEOTIDE SEQUENCE [LARGE SCALE GENOMIC DNA]</scope>
</reference>
<name>A0ABP0GYB8_CLALP</name>
<proteinExistence type="predicted"/>